<accession>A0A0B2QZN0</accession>
<sequence>MDDRWMHYSDHLVAAGQICLVPGQCATNYIDWFFGISHPFITPTQATDPPRHPLVPQHEKYMEPDIPEVPMAPEVGPLKSTD</sequence>
<dbReference type="EMBL" id="KN654431">
    <property type="protein sequence ID" value="KHN25479.1"/>
    <property type="molecule type" value="Genomic_DNA"/>
</dbReference>
<proteinExistence type="predicted"/>
<name>A0A0B2QZN0_GLYSO</name>
<feature type="region of interest" description="Disordered" evidence="1">
    <location>
        <begin position="44"/>
        <end position="82"/>
    </location>
</feature>
<gene>
    <name evidence="2" type="ORF">glysoja_047088</name>
</gene>
<organism evidence="2">
    <name type="scientific">Glycine soja</name>
    <name type="common">Wild soybean</name>
    <dbReference type="NCBI Taxonomy" id="3848"/>
    <lineage>
        <taxon>Eukaryota</taxon>
        <taxon>Viridiplantae</taxon>
        <taxon>Streptophyta</taxon>
        <taxon>Embryophyta</taxon>
        <taxon>Tracheophyta</taxon>
        <taxon>Spermatophyta</taxon>
        <taxon>Magnoliopsida</taxon>
        <taxon>eudicotyledons</taxon>
        <taxon>Gunneridae</taxon>
        <taxon>Pentapetalae</taxon>
        <taxon>rosids</taxon>
        <taxon>fabids</taxon>
        <taxon>Fabales</taxon>
        <taxon>Fabaceae</taxon>
        <taxon>Papilionoideae</taxon>
        <taxon>50 kb inversion clade</taxon>
        <taxon>NPAAA clade</taxon>
        <taxon>indigoferoid/millettioid clade</taxon>
        <taxon>Phaseoleae</taxon>
        <taxon>Glycine</taxon>
        <taxon>Glycine subgen. Soja</taxon>
    </lineage>
</organism>
<dbReference type="AlphaFoldDB" id="A0A0B2QZN0"/>
<protein>
    <submittedName>
        <fullName evidence="2">Uncharacterized protein</fullName>
    </submittedName>
</protein>
<reference evidence="2" key="1">
    <citation type="submission" date="2014-07" db="EMBL/GenBank/DDBJ databases">
        <title>Identification of a novel salt tolerance gene in wild soybean by whole-genome sequencing.</title>
        <authorList>
            <person name="Lam H.-M."/>
            <person name="Qi X."/>
            <person name="Li M.-W."/>
            <person name="Liu X."/>
            <person name="Xie M."/>
            <person name="Ni M."/>
            <person name="Xu X."/>
        </authorList>
    </citation>
    <scope>NUCLEOTIDE SEQUENCE [LARGE SCALE GENOMIC DNA]</scope>
    <source>
        <tissue evidence="2">Root</tissue>
    </source>
</reference>
<evidence type="ECO:0000256" key="1">
    <source>
        <dbReference type="SAM" id="MobiDB-lite"/>
    </source>
</evidence>
<dbReference type="Proteomes" id="UP000053555">
    <property type="component" value="Unassembled WGS sequence"/>
</dbReference>
<evidence type="ECO:0000313" key="2">
    <source>
        <dbReference type="EMBL" id="KHN25479.1"/>
    </source>
</evidence>